<evidence type="ECO:0000256" key="1">
    <source>
        <dbReference type="SAM" id="Phobius"/>
    </source>
</evidence>
<dbReference type="Proteomes" id="UP000004605">
    <property type="component" value="Unassembled WGS sequence"/>
</dbReference>
<comment type="caution">
    <text evidence="2">The sequence shown here is derived from an EMBL/GenBank/DDBJ whole genome shotgun (WGS) entry which is preliminary data.</text>
</comment>
<keyword evidence="3" id="KW-1185">Reference proteome</keyword>
<keyword evidence="1" id="KW-1133">Transmembrane helix</keyword>
<sequence length="54" mass="5937">MTVSKINRKTKLLIGIGACIIVGGGITYTLTKPYFKERARIALLAEQLDRKDSA</sequence>
<feature type="transmembrane region" description="Helical" evidence="1">
    <location>
        <begin position="12"/>
        <end position="30"/>
    </location>
</feature>
<accession>F9S7M3</accession>
<evidence type="ECO:0000313" key="2">
    <source>
        <dbReference type="EMBL" id="EGU31206.1"/>
    </source>
</evidence>
<name>F9S7M3_9VIBR</name>
<keyword evidence="1" id="KW-0472">Membrane</keyword>
<feature type="non-terminal residue" evidence="2">
    <location>
        <position position="54"/>
    </location>
</feature>
<proteinExistence type="predicted"/>
<evidence type="ECO:0000313" key="3">
    <source>
        <dbReference type="Proteomes" id="UP000004605"/>
    </source>
</evidence>
<gene>
    <name evidence="2" type="ORF">VII00023_03843</name>
</gene>
<organism evidence="2 3">
    <name type="scientific">Vibrio ichthyoenteri ATCC 700023</name>
    <dbReference type="NCBI Taxonomy" id="870968"/>
    <lineage>
        <taxon>Bacteria</taxon>
        <taxon>Pseudomonadati</taxon>
        <taxon>Pseudomonadota</taxon>
        <taxon>Gammaproteobacteria</taxon>
        <taxon>Vibrionales</taxon>
        <taxon>Vibrionaceae</taxon>
        <taxon>Vibrio</taxon>
    </lineage>
</organism>
<keyword evidence="1" id="KW-0812">Transmembrane</keyword>
<dbReference type="EMBL" id="AFWF01000296">
    <property type="protein sequence ID" value="EGU31206.1"/>
    <property type="molecule type" value="Genomic_DNA"/>
</dbReference>
<reference evidence="2 3" key="1">
    <citation type="journal article" date="2012" name="Int. J. Syst. Evol. Microbiol.">
        <title>Vibrio caribbeanicus sp. nov., isolated from the marine sponge Scleritoderma cyanea.</title>
        <authorList>
            <person name="Hoffmann M."/>
            <person name="Monday S.R."/>
            <person name="Allard M.W."/>
            <person name="Strain E.A."/>
            <person name="Whittaker P."/>
            <person name="Naum M."/>
            <person name="McCarthy P.J."/>
            <person name="Lopez J.V."/>
            <person name="Fischer M."/>
            <person name="Brown E.W."/>
        </authorList>
    </citation>
    <scope>NUCLEOTIDE SEQUENCE [LARGE SCALE GENOMIC DNA]</scope>
    <source>
        <strain evidence="2 3">ATCC 700023</strain>
    </source>
</reference>
<dbReference type="AlphaFoldDB" id="F9S7M3"/>
<protein>
    <submittedName>
        <fullName evidence="2">Uncharacterized protein</fullName>
    </submittedName>
</protein>